<sequence>MCEITDQIKFCTCTQGHYSKLPHYWLYYRVGEMKEEVYMGMPRTPFEYFVSDFKANEIKLAERLNESDAFDIPIKPKAGDRMEIVINNLKSYEERVVYSFRFKKGKWTIDEFDPFESLNHRINKLAKGNIRFGELPLAIL</sequence>
<proteinExistence type="predicted"/>
<protein>
    <submittedName>
        <fullName evidence="1">Uncharacterized protein</fullName>
    </submittedName>
</protein>
<name>A0ABU3TSY0_9BACT</name>
<keyword evidence="2" id="KW-1185">Reference proteome</keyword>
<evidence type="ECO:0000313" key="2">
    <source>
        <dbReference type="Proteomes" id="UP001249959"/>
    </source>
</evidence>
<dbReference type="EMBL" id="JAVNWW010000003">
    <property type="protein sequence ID" value="MDU0808952.1"/>
    <property type="molecule type" value="Genomic_DNA"/>
</dbReference>
<organism evidence="1 2">
    <name type="scientific">Aquirufa regiilacus</name>
    <dbReference type="NCBI Taxonomy" id="3024868"/>
    <lineage>
        <taxon>Bacteria</taxon>
        <taxon>Pseudomonadati</taxon>
        <taxon>Bacteroidota</taxon>
        <taxon>Cytophagia</taxon>
        <taxon>Cytophagales</taxon>
        <taxon>Flectobacillaceae</taxon>
        <taxon>Aquirufa</taxon>
    </lineage>
</organism>
<dbReference type="RefSeq" id="WP_315577184.1">
    <property type="nucleotide sequence ID" value="NZ_JARDXH010000006.1"/>
</dbReference>
<comment type="caution">
    <text evidence="1">The sequence shown here is derived from an EMBL/GenBank/DDBJ whole genome shotgun (WGS) entry which is preliminary data.</text>
</comment>
<accession>A0ABU3TSY0</accession>
<evidence type="ECO:0000313" key="1">
    <source>
        <dbReference type="EMBL" id="MDU0808952.1"/>
    </source>
</evidence>
<reference evidence="1 2" key="1">
    <citation type="submission" date="2023-09" db="EMBL/GenBank/DDBJ databases">
        <title>Aquirufa genomes.</title>
        <authorList>
            <person name="Pitt A."/>
        </authorList>
    </citation>
    <scope>NUCLEOTIDE SEQUENCE [LARGE SCALE GENOMIC DNA]</scope>
    <source>
        <strain evidence="1 2">LEOWEIH-7C</strain>
    </source>
</reference>
<dbReference type="Proteomes" id="UP001249959">
    <property type="component" value="Unassembled WGS sequence"/>
</dbReference>
<gene>
    <name evidence="1" type="ORF">PQG45_07885</name>
</gene>